<comment type="similarity">
    <text evidence="2 7">Belongs to the sodium:solute symporter (SSF) (TC 2.A.21) family.</text>
</comment>
<keyword evidence="5 8" id="KW-1133">Transmembrane helix</keyword>
<feature type="transmembrane region" description="Helical" evidence="8">
    <location>
        <begin position="409"/>
        <end position="427"/>
    </location>
</feature>
<evidence type="ECO:0000313" key="10">
    <source>
        <dbReference type="Proteomes" id="UP000325122"/>
    </source>
</evidence>
<feature type="transmembrane region" description="Helical" evidence="8">
    <location>
        <begin position="178"/>
        <end position="196"/>
    </location>
</feature>
<evidence type="ECO:0000256" key="1">
    <source>
        <dbReference type="ARBA" id="ARBA00004141"/>
    </source>
</evidence>
<evidence type="ECO:0000256" key="2">
    <source>
        <dbReference type="ARBA" id="ARBA00006434"/>
    </source>
</evidence>
<sequence length="460" mass="46964">MTWMIAALAAYVLLQLAIALWASRRIAGDVDYLVAGRRLGMFAVGISVFATWFGGETVMGASAIIASEGIAGARAEPFGYAICLVIAALAVAGALRAKGYITLADFFRDRFGGRAEIAAACVSIPTSVIWAAAQLLALAALLATVAGLPVGTTLMAVTGLVIVYTLLGGLLASVVTDILQGSIVLVGLVILLFALIDHAGGPAQAIASIRPEQLILIAPGESWLERLDAFAIPILGSIVAQELISRFLGSKTAKIAVRGGLLAGGLYLAVGFFPLAFGLIGAGAGFDASAGDLFLPNLAAELLPTALFVVFAGALFSAVLSTVDSALLAVSALTTENLYSRVRTSAGPREKLVAARVLTVVAGACAYLVATRGETIYGLVELASSLGSAGLLVSLMIGLHTKFGDEWSALAALAGGLITIWLGGWVFEIPGSFLFSILAAGGAYVLAALISRALKSQAPA</sequence>
<accession>A0A5M6ZLC6</accession>
<feature type="transmembrane region" description="Helical" evidence="8">
    <location>
        <begin position="154"/>
        <end position="172"/>
    </location>
</feature>
<feature type="transmembrane region" description="Helical" evidence="8">
    <location>
        <begin position="433"/>
        <end position="454"/>
    </location>
</feature>
<dbReference type="PROSITE" id="PS50283">
    <property type="entry name" value="NA_SOLUT_SYMP_3"/>
    <property type="match status" value="1"/>
</dbReference>
<keyword evidence="4 8" id="KW-0812">Transmembrane</keyword>
<dbReference type="InterPro" id="IPR038377">
    <property type="entry name" value="Na/Glc_symporter_sf"/>
</dbReference>
<evidence type="ECO:0000256" key="6">
    <source>
        <dbReference type="ARBA" id="ARBA00023136"/>
    </source>
</evidence>
<feature type="transmembrane region" description="Helical" evidence="8">
    <location>
        <begin position="117"/>
        <end position="142"/>
    </location>
</feature>
<dbReference type="Gene3D" id="1.20.1730.10">
    <property type="entry name" value="Sodium/glucose cotransporter"/>
    <property type="match status" value="1"/>
</dbReference>
<dbReference type="Proteomes" id="UP000325122">
    <property type="component" value="Unassembled WGS sequence"/>
</dbReference>
<evidence type="ECO:0000256" key="3">
    <source>
        <dbReference type="ARBA" id="ARBA00022448"/>
    </source>
</evidence>
<evidence type="ECO:0000256" key="5">
    <source>
        <dbReference type="ARBA" id="ARBA00022989"/>
    </source>
</evidence>
<feature type="transmembrane region" description="Helical" evidence="8">
    <location>
        <begin position="376"/>
        <end position="397"/>
    </location>
</feature>
<dbReference type="GO" id="GO:0022857">
    <property type="term" value="F:transmembrane transporter activity"/>
    <property type="evidence" value="ECO:0007669"/>
    <property type="project" value="InterPro"/>
</dbReference>
<dbReference type="InterPro" id="IPR050277">
    <property type="entry name" value="Sodium:Solute_Symporter"/>
</dbReference>
<feature type="transmembrane region" description="Helical" evidence="8">
    <location>
        <begin position="78"/>
        <end position="97"/>
    </location>
</feature>
<feature type="transmembrane region" description="Helical" evidence="8">
    <location>
        <begin position="306"/>
        <end position="333"/>
    </location>
</feature>
<proteinExistence type="inferred from homology"/>
<dbReference type="Pfam" id="PF00474">
    <property type="entry name" value="SSF"/>
    <property type="match status" value="1"/>
</dbReference>
<dbReference type="PANTHER" id="PTHR48086:SF7">
    <property type="entry name" value="SODIUM-SOLUTE SYMPORTER-RELATED"/>
    <property type="match status" value="1"/>
</dbReference>
<comment type="caution">
    <text evidence="9">The sequence shown here is derived from an EMBL/GenBank/DDBJ whole genome shotgun (WGS) entry which is preliminary data.</text>
</comment>
<dbReference type="RefSeq" id="WP_150021518.1">
    <property type="nucleotide sequence ID" value="NZ_VWOJ01000001.1"/>
</dbReference>
<keyword evidence="10" id="KW-1185">Reference proteome</keyword>
<evidence type="ECO:0000256" key="7">
    <source>
        <dbReference type="RuleBase" id="RU362091"/>
    </source>
</evidence>
<dbReference type="PANTHER" id="PTHR48086">
    <property type="entry name" value="SODIUM/PROLINE SYMPORTER-RELATED"/>
    <property type="match status" value="1"/>
</dbReference>
<name>A0A5M6ZLC6_9PROT</name>
<evidence type="ECO:0000256" key="4">
    <source>
        <dbReference type="ARBA" id="ARBA00022692"/>
    </source>
</evidence>
<dbReference type="EMBL" id="VWOJ01000001">
    <property type="protein sequence ID" value="KAA5804487.1"/>
    <property type="molecule type" value="Genomic_DNA"/>
</dbReference>
<feature type="transmembrane region" description="Helical" evidence="8">
    <location>
        <begin position="353"/>
        <end position="370"/>
    </location>
</feature>
<evidence type="ECO:0000256" key="8">
    <source>
        <dbReference type="SAM" id="Phobius"/>
    </source>
</evidence>
<dbReference type="GO" id="GO:0005886">
    <property type="term" value="C:plasma membrane"/>
    <property type="evidence" value="ECO:0007669"/>
    <property type="project" value="TreeGrafter"/>
</dbReference>
<gene>
    <name evidence="9" type="ORF">F1654_00285</name>
</gene>
<dbReference type="InterPro" id="IPR001734">
    <property type="entry name" value="Na/solute_symporter"/>
</dbReference>
<dbReference type="AlphaFoldDB" id="A0A5M6ZLC6"/>
<feature type="transmembrane region" description="Helical" evidence="8">
    <location>
        <begin position="41"/>
        <end position="66"/>
    </location>
</feature>
<comment type="subcellular location">
    <subcellularLocation>
        <location evidence="1">Membrane</location>
        <topology evidence="1">Multi-pass membrane protein</topology>
    </subcellularLocation>
</comment>
<protein>
    <submittedName>
        <fullName evidence="9">Sodium:solute symporter</fullName>
    </submittedName>
</protein>
<reference evidence="9 10" key="1">
    <citation type="submission" date="2019-09" db="EMBL/GenBank/DDBJ databases">
        <authorList>
            <person name="Kevbrin V."/>
            <person name="Grouzdev D.S."/>
        </authorList>
    </citation>
    <scope>NUCLEOTIDE SEQUENCE [LARGE SCALE GENOMIC DNA]</scope>
    <source>
        <strain evidence="9 10">G-192</strain>
    </source>
</reference>
<keyword evidence="6 8" id="KW-0472">Membrane</keyword>
<organism evidence="9 10">
    <name type="scientific">Alkalicaulis satelles</name>
    <dbReference type="NCBI Taxonomy" id="2609175"/>
    <lineage>
        <taxon>Bacteria</taxon>
        <taxon>Pseudomonadati</taxon>
        <taxon>Pseudomonadota</taxon>
        <taxon>Alphaproteobacteria</taxon>
        <taxon>Maricaulales</taxon>
        <taxon>Maricaulaceae</taxon>
        <taxon>Alkalicaulis</taxon>
    </lineage>
</organism>
<evidence type="ECO:0000313" key="9">
    <source>
        <dbReference type="EMBL" id="KAA5804487.1"/>
    </source>
</evidence>
<dbReference type="CDD" id="cd11474">
    <property type="entry name" value="SLC5sbd_CHT"/>
    <property type="match status" value="1"/>
</dbReference>
<keyword evidence="3" id="KW-0813">Transport</keyword>
<feature type="transmembrane region" description="Helical" evidence="8">
    <location>
        <begin position="261"/>
        <end position="286"/>
    </location>
</feature>